<evidence type="ECO:0000313" key="7">
    <source>
        <dbReference type="Proteomes" id="UP001285263"/>
    </source>
</evidence>
<sequence length="264" mass="28962">MIRADSNLFRAWRRIGTGIAFAAFGLGGVLMGLTVFPALFVLIRDSRRRQMRSRDMVRFTFAGFIRLMRGLGLLSYELHGLERLQRGGLLILANHPTLIDVVFLISLVRNADCVVRGGLADTLFTRGPIRASGYIRNDGGPELLQACIASLRSSGNLIIFPEGTRSRPGEPLRMQRGAAQIAMRAGCDVTPVTIRCEPLALDKGRPWWDVPVRPPHFVISVGEDITVRPFLDAAPHEPGLAARHLTAYLQTYFSTATHAGSSGT</sequence>
<organism evidence="6 7">
    <name type="scientific">Roseateles agri</name>
    <dbReference type="NCBI Taxonomy" id="3098619"/>
    <lineage>
        <taxon>Bacteria</taxon>
        <taxon>Pseudomonadati</taxon>
        <taxon>Pseudomonadota</taxon>
        <taxon>Betaproteobacteria</taxon>
        <taxon>Burkholderiales</taxon>
        <taxon>Sphaerotilaceae</taxon>
        <taxon>Roseateles</taxon>
    </lineage>
</organism>
<dbReference type="Pfam" id="PF01553">
    <property type="entry name" value="Acyltransferase"/>
    <property type="match status" value="1"/>
</dbReference>
<dbReference type="PANTHER" id="PTHR10434:SF66">
    <property type="entry name" value="PHOSPHOLIPID_GLYCEROL ACYLTRANSFERASE DOMAIN-CONTAINING PROTEIN"/>
    <property type="match status" value="1"/>
</dbReference>
<evidence type="ECO:0000256" key="2">
    <source>
        <dbReference type="ARBA" id="ARBA00022679"/>
    </source>
</evidence>
<evidence type="ECO:0000256" key="1">
    <source>
        <dbReference type="ARBA" id="ARBA00005189"/>
    </source>
</evidence>
<keyword evidence="4" id="KW-0812">Transmembrane</keyword>
<evidence type="ECO:0000259" key="5">
    <source>
        <dbReference type="SMART" id="SM00563"/>
    </source>
</evidence>
<dbReference type="Proteomes" id="UP001285263">
    <property type="component" value="Unassembled WGS sequence"/>
</dbReference>
<comment type="pathway">
    <text evidence="1">Lipid metabolism.</text>
</comment>
<evidence type="ECO:0000313" key="6">
    <source>
        <dbReference type="EMBL" id="MDY0745026.1"/>
    </source>
</evidence>
<feature type="transmembrane region" description="Helical" evidence="4">
    <location>
        <begin position="20"/>
        <end position="43"/>
    </location>
</feature>
<name>A0ABU5DFG5_9BURK</name>
<dbReference type="EMBL" id="JAXCLA010000003">
    <property type="protein sequence ID" value="MDY0745026.1"/>
    <property type="molecule type" value="Genomic_DNA"/>
</dbReference>
<dbReference type="RefSeq" id="WP_320422929.1">
    <property type="nucleotide sequence ID" value="NZ_JAXCLA010000003.1"/>
</dbReference>
<reference evidence="6 7" key="1">
    <citation type="submission" date="2023-11" db="EMBL/GenBank/DDBJ databases">
        <title>Paucibacter sp. nov., isolated from fresh soil in Korea.</title>
        <authorList>
            <person name="Le N.T.T."/>
        </authorList>
    </citation>
    <scope>NUCLEOTIDE SEQUENCE [LARGE SCALE GENOMIC DNA]</scope>
    <source>
        <strain evidence="6 7">R3-3</strain>
    </source>
</reference>
<evidence type="ECO:0000256" key="3">
    <source>
        <dbReference type="ARBA" id="ARBA00023315"/>
    </source>
</evidence>
<dbReference type="SMART" id="SM00563">
    <property type="entry name" value="PlsC"/>
    <property type="match status" value="1"/>
</dbReference>
<dbReference type="InterPro" id="IPR002123">
    <property type="entry name" value="Plipid/glycerol_acylTrfase"/>
</dbReference>
<accession>A0ABU5DFG5</accession>
<keyword evidence="4" id="KW-0472">Membrane</keyword>
<comment type="caution">
    <text evidence="6">The sequence shown here is derived from an EMBL/GenBank/DDBJ whole genome shotgun (WGS) entry which is preliminary data.</text>
</comment>
<keyword evidence="3 6" id="KW-0012">Acyltransferase</keyword>
<gene>
    <name evidence="6" type="ORF">SNE35_10930</name>
</gene>
<keyword evidence="2" id="KW-0808">Transferase</keyword>
<evidence type="ECO:0000256" key="4">
    <source>
        <dbReference type="SAM" id="Phobius"/>
    </source>
</evidence>
<dbReference type="PANTHER" id="PTHR10434">
    <property type="entry name" value="1-ACYL-SN-GLYCEROL-3-PHOSPHATE ACYLTRANSFERASE"/>
    <property type="match status" value="1"/>
</dbReference>
<feature type="domain" description="Phospholipid/glycerol acyltransferase" evidence="5">
    <location>
        <begin position="89"/>
        <end position="197"/>
    </location>
</feature>
<proteinExistence type="predicted"/>
<dbReference type="GO" id="GO:0016746">
    <property type="term" value="F:acyltransferase activity"/>
    <property type="evidence" value="ECO:0007669"/>
    <property type="project" value="UniProtKB-KW"/>
</dbReference>
<dbReference type="SUPFAM" id="SSF69593">
    <property type="entry name" value="Glycerol-3-phosphate (1)-acyltransferase"/>
    <property type="match status" value="1"/>
</dbReference>
<keyword evidence="7" id="KW-1185">Reference proteome</keyword>
<protein>
    <submittedName>
        <fullName evidence="6">Lysophospholipid acyltransferase family protein</fullName>
    </submittedName>
</protein>
<dbReference type="CDD" id="cd07989">
    <property type="entry name" value="LPLAT_AGPAT-like"/>
    <property type="match status" value="1"/>
</dbReference>
<keyword evidence="4" id="KW-1133">Transmembrane helix</keyword>